<dbReference type="PANTHER" id="PTHR46877">
    <property type="entry name" value="EPH RECEPTOR A5"/>
    <property type="match status" value="1"/>
</dbReference>
<gene>
    <name evidence="11" type="ORF">QTP70_009757</name>
</gene>
<keyword evidence="2" id="KW-0812">Transmembrane</keyword>
<name>A0AAE0Q4G0_9TELE</name>
<evidence type="ECO:0000313" key="11">
    <source>
        <dbReference type="EMBL" id="KAK3513200.1"/>
    </source>
</evidence>
<dbReference type="FunFam" id="2.10.50.10:FF:000001">
    <property type="entry name" value="Ephrin type-A receptor 5"/>
    <property type="match status" value="1"/>
</dbReference>
<dbReference type="InterPro" id="IPR011641">
    <property type="entry name" value="Tyr-kin_ephrin_A/B_rcpt-like"/>
</dbReference>
<dbReference type="Proteomes" id="UP001274896">
    <property type="component" value="Unassembled WGS sequence"/>
</dbReference>
<evidence type="ECO:0000256" key="2">
    <source>
        <dbReference type="ARBA" id="ARBA00022692"/>
    </source>
</evidence>
<comment type="subcellular location">
    <subcellularLocation>
        <location evidence="1">Membrane</location>
        <topology evidence="1">Single-pass membrane protein</topology>
    </subcellularLocation>
</comment>
<dbReference type="GO" id="GO:0005886">
    <property type="term" value="C:plasma membrane"/>
    <property type="evidence" value="ECO:0007669"/>
    <property type="project" value="TreeGrafter"/>
</dbReference>
<comment type="caution">
    <text evidence="11">The sequence shown here is derived from an EMBL/GenBank/DDBJ whole genome shotgun (WGS) entry which is preliminary data.</text>
</comment>
<evidence type="ECO:0000256" key="4">
    <source>
        <dbReference type="ARBA" id="ARBA00022741"/>
    </source>
</evidence>
<evidence type="ECO:0000259" key="10">
    <source>
        <dbReference type="Pfam" id="PF07699"/>
    </source>
</evidence>
<keyword evidence="12" id="KW-1185">Reference proteome</keyword>
<keyword evidence="4" id="KW-0547">Nucleotide-binding</keyword>
<evidence type="ECO:0000313" key="12">
    <source>
        <dbReference type="Proteomes" id="UP001274896"/>
    </source>
</evidence>
<dbReference type="GO" id="GO:0030425">
    <property type="term" value="C:dendrite"/>
    <property type="evidence" value="ECO:0007669"/>
    <property type="project" value="TreeGrafter"/>
</dbReference>
<evidence type="ECO:0000256" key="7">
    <source>
        <dbReference type="ARBA" id="ARBA00023136"/>
    </source>
</evidence>
<dbReference type="PANTHER" id="PTHR46877:SF17">
    <property type="entry name" value="EPHRIN TYPE-B RECEPTOR 1"/>
    <property type="match status" value="1"/>
</dbReference>
<dbReference type="SUPFAM" id="SSF57184">
    <property type="entry name" value="Growth factor receptor domain"/>
    <property type="match status" value="1"/>
</dbReference>
<evidence type="ECO:0000256" key="6">
    <source>
        <dbReference type="ARBA" id="ARBA00022989"/>
    </source>
</evidence>
<dbReference type="Pfam" id="PF07699">
    <property type="entry name" value="Ephrin_rec_like"/>
    <property type="match status" value="1"/>
</dbReference>
<evidence type="ECO:0000256" key="1">
    <source>
        <dbReference type="ARBA" id="ARBA00004167"/>
    </source>
</evidence>
<organism evidence="11 12">
    <name type="scientific">Hemibagrus guttatus</name>
    <dbReference type="NCBI Taxonomy" id="175788"/>
    <lineage>
        <taxon>Eukaryota</taxon>
        <taxon>Metazoa</taxon>
        <taxon>Chordata</taxon>
        <taxon>Craniata</taxon>
        <taxon>Vertebrata</taxon>
        <taxon>Euteleostomi</taxon>
        <taxon>Actinopterygii</taxon>
        <taxon>Neopterygii</taxon>
        <taxon>Teleostei</taxon>
        <taxon>Ostariophysi</taxon>
        <taxon>Siluriformes</taxon>
        <taxon>Bagridae</taxon>
        <taxon>Hemibagrus</taxon>
    </lineage>
</organism>
<evidence type="ECO:0000256" key="8">
    <source>
        <dbReference type="ARBA" id="ARBA00023170"/>
    </source>
</evidence>
<reference evidence="11" key="1">
    <citation type="submission" date="2023-06" db="EMBL/GenBank/DDBJ databases">
        <title>Male Hemibagrus guttatus genome.</title>
        <authorList>
            <person name="Bian C."/>
        </authorList>
    </citation>
    <scope>NUCLEOTIDE SEQUENCE</scope>
    <source>
        <strain evidence="11">Male_cb2023</strain>
        <tissue evidence="11">Muscle</tissue>
    </source>
</reference>
<evidence type="ECO:0000256" key="3">
    <source>
        <dbReference type="ARBA" id="ARBA00022737"/>
    </source>
</evidence>
<dbReference type="GO" id="GO:0005524">
    <property type="term" value="F:ATP binding"/>
    <property type="evidence" value="ECO:0007669"/>
    <property type="project" value="UniProtKB-KW"/>
</dbReference>
<proteinExistence type="predicted"/>
<evidence type="ECO:0000256" key="9">
    <source>
        <dbReference type="SAM" id="MobiDB-lite"/>
    </source>
</evidence>
<evidence type="ECO:0000256" key="5">
    <source>
        <dbReference type="ARBA" id="ARBA00022840"/>
    </source>
</evidence>
<feature type="region of interest" description="Disordered" evidence="9">
    <location>
        <begin position="1"/>
        <end position="25"/>
    </location>
</feature>
<accession>A0AAE0Q4G0</accession>
<keyword evidence="3" id="KW-0677">Repeat</keyword>
<protein>
    <recommendedName>
        <fullName evidence="10">Tyrosine-protein kinase ephrin type A/B receptor-like domain-containing protein</fullName>
    </recommendedName>
</protein>
<dbReference type="InterPro" id="IPR050449">
    <property type="entry name" value="Ephrin_rcpt_TKs"/>
</dbReference>
<keyword evidence="8" id="KW-0675">Receptor</keyword>
<dbReference type="InterPro" id="IPR009030">
    <property type="entry name" value="Growth_fac_rcpt_cys_sf"/>
</dbReference>
<keyword evidence="6" id="KW-1133">Transmembrane helix</keyword>
<sequence>MPKLPSPQTPAPALPEGSRGIPACPPGTFKSMQGTGLCLQCPPNSRSTSEASTICVCRNGYYRADGDLPDMPCTSIFCIDLFNVL</sequence>
<dbReference type="GO" id="GO:0005005">
    <property type="term" value="F:transmembrane-ephrin receptor activity"/>
    <property type="evidence" value="ECO:0007669"/>
    <property type="project" value="TreeGrafter"/>
</dbReference>
<keyword evidence="7" id="KW-0472">Membrane</keyword>
<dbReference type="EMBL" id="JAUCMX010000022">
    <property type="protein sequence ID" value="KAK3513200.1"/>
    <property type="molecule type" value="Genomic_DNA"/>
</dbReference>
<dbReference type="Gene3D" id="2.10.50.10">
    <property type="entry name" value="Tumor Necrosis Factor Receptor, subunit A, domain 2"/>
    <property type="match status" value="1"/>
</dbReference>
<keyword evidence="5" id="KW-0067">ATP-binding</keyword>
<feature type="compositionally biased region" description="Pro residues" evidence="9">
    <location>
        <begin position="1"/>
        <end position="13"/>
    </location>
</feature>
<feature type="domain" description="Tyrosine-protein kinase ephrin type A/B receptor-like" evidence="10">
    <location>
        <begin position="23"/>
        <end position="53"/>
    </location>
</feature>
<dbReference type="GO" id="GO:0007411">
    <property type="term" value="P:axon guidance"/>
    <property type="evidence" value="ECO:0007669"/>
    <property type="project" value="TreeGrafter"/>
</dbReference>
<dbReference type="AlphaFoldDB" id="A0AAE0Q4G0"/>